<dbReference type="SMART" id="SM00530">
    <property type="entry name" value="HTH_XRE"/>
    <property type="match status" value="1"/>
</dbReference>
<evidence type="ECO:0000313" key="2">
    <source>
        <dbReference type="EMBL" id="MBC8336897.1"/>
    </source>
</evidence>
<gene>
    <name evidence="2" type="ORF">H8E29_16695</name>
</gene>
<feature type="domain" description="HTH cro/C1-type" evidence="1">
    <location>
        <begin position="33"/>
        <end position="87"/>
    </location>
</feature>
<dbReference type="PROSITE" id="PS50943">
    <property type="entry name" value="HTH_CROC1"/>
    <property type="match status" value="1"/>
</dbReference>
<dbReference type="SUPFAM" id="SSF47413">
    <property type="entry name" value="lambda repressor-like DNA-binding domains"/>
    <property type="match status" value="1"/>
</dbReference>
<dbReference type="Proteomes" id="UP000614469">
    <property type="component" value="Unassembled WGS sequence"/>
</dbReference>
<accession>A0A8J6TKR8</accession>
<dbReference type="GO" id="GO:0003677">
    <property type="term" value="F:DNA binding"/>
    <property type="evidence" value="ECO:0007669"/>
    <property type="project" value="InterPro"/>
</dbReference>
<dbReference type="EMBL" id="JACNJN010000208">
    <property type="protein sequence ID" value="MBC8336897.1"/>
    <property type="molecule type" value="Genomic_DNA"/>
</dbReference>
<protein>
    <submittedName>
        <fullName evidence="2">Helix-turn-helix domain-containing protein</fullName>
    </submittedName>
</protein>
<dbReference type="InterPro" id="IPR010982">
    <property type="entry name" value="Lambda_DNA-bd_dom_sf"/>
</dbReference>
<comment type="caution">
    <text evidence="2">The sequence shown here is derived from an EMBL/GenBank/DDBJ whole genome shotgun (WGS) entry which is preliminary data.</text>
</comment>
<name>A0A8J6TKR8_9CHLR</name>
<dbReference type="InterPro" id="IPR001387">
    <property type="entry name" value="Cro/C1-type_HTH"/>
</dbReference>
<evidence type="ECO:0000259" key="1">
    <source>
        <dbReference type="PROSITE" id="PS50943"/>
    </source>
</evidence>
<proteinExistence type="predicted"/>
<dbReference type="Gene3D" id="1.10.260.40">
    <property type="entry name" value="lambda repressor-like DNA-binding domains"/>
    <property type="match status" value="1"/>
</dbReference>
<sequence length="176" mass="20023">MNHSEYLLKLKKNTKYQNAKKALKPNFDLGNAIIRARIKKGWSQTELAKQAGTKQANISRIEDASANPTFKTVQCILSALGIETHYSPVGIPIHIWPIRTEEDYEETLIEIDNPQDAELETPEDDKLKVLSILVDTYESENEARTHVVLLPQDTFYINTSQKSSQTDNQLVGNYYN</sequence>
<dbReference type="CDD" id="cd00093">
    <property type="entry name" value="HTH_XRE"/>
    <property type="match status" value="1"/>
</dbReference>
<dbReference type="AlphaFoldDB" id="A0A8J6TKR8"/>
<organism evidence="2 3">
    <name type="scientific">Candidatus Desulfolinea nitratireducens</name>
    <dbReference type="NCBI Taxonomy" id="2841698"/>
    <lineage>
        <taxon>Bacteria</taxon>
        <taxon>Bacillati</taxon>
        <taxon>Chloroflexota</taxon>
        <taxon>Anaerolineae</taxon>
        <taxon>Anaerolineales</taxon>
        <taxon>Anaerolineales incertae sedis</taxon>
        <taxon>Candidatus Desulfolinea</taxon>
    </lineage>
</organism>
<reference evidence="2 3" key="1">
    <citation type="submission" date="2020-08" db="EMBL/GenBank/DDBJ databases">
        <title>Bridging the membrane lipid divide: bacteria of the FCB group superphylum have the potential to synthesize archaeal ether lipids.</title>
        <authorList>
            <person name="Villanueva L."/>
            <person name="Von Meijenfeldt F.A.B."/>
            <person name="Westbye A.B."/>
            <person name="Yadav S."/>
            <person name="Hopmans E.C."/>
            <person name="Dutilh B.E."/>
            <person name="Sinninghe Damste J.S."/>
        </authorList>
    </citation>
    <scope>NUCLEOTIDE SEQUENCE [LARGE SCALE GENOMIC DNA]</scope>
    <source>
        <strain evidence="2">NIOZ-UU36</strain>
    </source>
</reference>
<evidence type="ECO:0000313" key="3">
    <source>
        <dbReference type="Proteomes" id="UP000614469"/>
    </source>
</evidence>
<dbReference type="Pfam" id="PF01381">
    <property type="entry name" value="HTH_3"/>
    <property type="match status" value="1"/>
</dbReference>